<gene>
    <name evidence="1" type="ORF">ACFOEK_11585</name>
</gene>
<sequence length="136" mass="15481">MNDDFYAGLKSFFEDSFPKKCSLCGKTYHSSEEFFKETVAPGISNKSLKVSEEDGEVVVEAFRNCKCGSTLMDVFSNRRDVSEKGLRRRQKFDRVLAFLVEQGLSRAGAKAELLKFLRTGDGRHIDLLIQRKESKQ</sequence>
<reference evidence="2" key="1">
    <citation type="journal article" date="2019" name="Int. J. Syst. Evol. Microbiol.">
        <title>The Global Catalogue of Microorganisms (GCM) 10K type strain sequencing project: providing services to taxonomists for standard genome sequencing and annotation.</title>
        <authorList>
            <consortium name="The Broad Institute Genomics Platform"/>
            <consortium name="The Broad Institute Genome Sequencing Center for Infectious Disease"/>
            <person name="Wu L."/>
            <person name="Ma J."/>
        </authorList>
    </citation>
    <scope>NUCLEOTIDE SEQUENCE [LARGE SCALE GENOMIC DNA]</scope>
    <source>
        <strain evidence="2">KCTC 52438</strain>
    </source>
</reference>
<proteinExistence type="predicted"/>
<evidence type="ECO:0000313" key="1">
    <source>
        <dbReference type="EMBL" id="MFC3151669.1"/>
    </source>
</evidence>
<dbReference type="Proteomes" id="UP001595476">
    <property type="component" value="Unassembled WGS sequence"/>
</dbReference>
<keyword evidence="2" id="KW-1185">Reference proteome</keyword>
<organism evidence="1 2">
    <name type="scientific">Litoribrevibacter euphylliae</name>
    <dbReference type="NCBI Taxonomy" id="1834034"/>
    <lineage>
        <taxon>Bacteria</taxon>
        <taxon>Pseudomonadati</taxon>
        <taxon>Pseudomonadota</taxon>
        <taxon>Gammaproteobacteria</taxon>
        <taxon>Oceanospirillales</taxon>
        <taxon>Oceanospirillaceae</taxon>
        <taxon>Litoribrevibacter</taxon>
    </lineage>
</organism>
<comment type="caution">
    <text evidence="1">The sequence shown here is derived from an EMBL/GenBank/DDBJ whole genome shotgun (WGS) entry which is preliminary data.</text>
</comment>
<accession>A0ABV7HCP4</accession>
<evidence type="ECO:0000313" key="2">
    <source>
        <dbReference type="Proteomes" id="UP001595476"/>
    </source>
</evidence>
<protein>
    <submittedName>
        <fullName evidence="1">Oxidoreductase</fullName>
    </submittedName>
</protein>
<dbReference type="RefSeq" id="WP_386720867.1">
    <property type="nucleotide sequence ID" value="NZ_JBHRSZ010000004.1"/>
</dbReference>
<dbReference type="EMBL" id="JBHRSZ010000004">
    <property type="protein sequence ID" value="MFC3151669.1"/>
    <property type="molecule type" value="Genomic_DNA"/>
</dbReference>
<name>A0ABV7HCP4_9GAMM</name>